<reference evidence="2" key="1">
    <citation type="journal article" date="2013" name="Mol. Plant Microbe Interact.">
        <title>Global aspects of pacC regulation of pathogenicity genes in Colletotrichum gloeosporioides as revealed by transcriptome analysis.</title>
        <authorList>
            <person name="Alkan N."/>
            <person name="Meng X."/>
            <person name="Friedlander G."/>
            <person name="Reuveni E."/>
            <person name="Sukno S."/>
            <person name="Sherman A."/>
            <person name="Thon M."/>
            <person name="Fluhr R."/>
            <person name="Prusky D."/>
        </authorList>
    </citation>
    <scope>NUCLEOTIDE SEQUENCE [LARGE SCALE GENOMIC DNA]</scope>
    <source>
        <strain evidence="2">Cg-14</strain>
    </source>
</reference>
<organism evidence="1 2">
    <name type="scientific">Colletotrichum gloeosporioides (strain Cg-14)</name>
    <name type="common">Anthracnose fungus</name>
    <name type="synonym">Glomerella cingulata</name>
    <dbReference type="NCBI Taxonomy" id="1237896"/>
    <lineage>
        <taxon>Eukaryota</taxon>
        <taxon>Fungi</taxon>
        <taxon>Dikarya</taxon>
        <taxon>Ascomycota</taxon>
        <taxon>Pezizomycotina</taxon>
        <taxon>Sordariomycetes</taxon>
        <taxon>Hypocreomycetidae</taxon>
        <taxon>Glomerellales</taxon>
        <taxon>Glomerellaceae</taxon>
        <taxon>Colletotrichum</taxon>
        <taxon>Colletotrichum gloeosporioides species complex</taxon>
    </lineage>
</organism>
<evidence type="ECO:0000313" key="2">
    <source>
        <dbReference type="Proteomes" id="UP000015530"/>
    </source>
</evidence>
<accession>T0L400</accession>
<protein>
    <submittedName>
        <fullName evidence="1">Uncharacterized protein</fullName>
    </submittedName>
</protein>
<dbReference type="EMBL" id="AMYD01003415">
    <property type="protein sequence ID" value="EQB46386.1"/>
    <property type="molecule type" value="Genomic_DNA"/>
</dbReference>
<sequence length="26" mass="2923">MSSRTGSRPLEYASPFYLKTGCTKEL</sequence>
<dbReference type="HOGENOM" id="CLU_3417245_0_0_1"/>
<dbReference type="Proteomes" id="UP000015530">
    <property type="component" value="Unassembled WGS sequence"/>
</dbReference>
<name>T0L400_COLGC</name>
<proteinExistence type="predicted"/>
<evidence type="ECO:0000313" key="1">
    <source>
        <dbReference type="EMBL" id="EQB46386.1"/>
    </source>
</evidence>
<comment type="caution">
    <text evidence="1">The sequence shown here is derived from an EMBL/GenBank/DDBJ whole genome shotgun (WGS) entry which is preliminary data.</text>
</comment>
<dbReference type="AlphaFoldDB" id="T0L400"/>
<gene>
    <name evidence="1" type="ORF">CGLO_14564</name>
</gene>